<dbReference type="PROSITE" id="PS51767">
    <property type="entry name" value="PEPTIDASE_A1"/>
    <property type="match status" value="1"/>
</dbReference>
<proteinExistence type="inferred from homology"/>
<organism evidence="5 6">
    <name type="scientific">Myxozyma melibiosi</name>
    <dbReference type="NCBI Taxonomy" id="54550"/>
    <lineage>
        <taxon>Eukaryota</taxon>
        <taxon>Fungi</taxon>
        <taxon>Dikarya</taxon>
        <taxon>Ascomycota</taxon>
        <taxon>Saccharomycotina</taxon>
        <taxon>Lipomycetes</taxon>
        <taxon>Lipomycetales</taxon>
        <taxon>Lipomycetaceae</taxon>
        <taxon>Myxozyma</taxon>
    </lineage>
</organism>
<feature type="chain" id="PRO_5045634981" evidence="3">
    <location>
        <begin position="21"/>
        <end position="532"/>
    </location>
</feature>
<dbReference type="Gene3D" id="2.40.70.10">
    <property type="entry name" value="Acid Proteases"/>
    <property type="match status" value="2"/>
</dbReference>
<gene>
    <name evidence="5" type="ORF">BZA70DRAFT_282126</name>
</gene>
<evidence type="ECO:0000256" key="2">
    <source>
        <dbReference type="SAM" id="Phobius"/>
    </source>
</evidence>
<dbReference type="PRINTS" id="PR00792">
    <property type="entry name" value="PEPSIN"/>
</dbReference>
<dbReference type="Proteomes" id="UP001498771">
    <property type="component" value="Unassembled WGS sequence"/>
</dbReference>
<keyword evidence="2" id="KW-0472">Membrane</keyword>
<keyword evidence="3" id="KW-0732">Signal</keyword>
<evidence type="ECO:0000259" key="4">
    <source>
        <dbReference type="PROSITE" id="PS51767"/>
    </source>
</evidence>
<comment type="caution">
    <text evidence="5">The sequence shown here is derived from an EMBL/GenBank/DDBJ whole genome shotgun (WGS) entry which is preliminary data.</text>
</comment>
<evidence type="ECO:0000313" key="6">
    <source>
        <dbReference type="Proteomes" id="UP001498771"/>
    </source>
</evidence>
<dbReference type="EMBL" id="JBBJBU010000010">
    <property type="protein sequence ID" value="KAK7203801.1"/>
    <property type="molecule type" value="Genomic_DNA"/>
</dbReference>
<sequence length="532" mass="56601">MLFYLLHAVLLGSWISISHCQDPHVFSLTLVPFSVSACSTTPSNSSLDLKRRDLVSTVVYQYLHTMYLAEISIGTPAQTIYLPIDTSAGDTWTVGSYSACSANASYCPYFNSSASSTFSSLSENFTLPSLDDSSSVEATGAYAADVVKFANQTFESFQFGLADASASSGYGALGLGMIFNEQSEAQYANLPLRLRSNNVTQVNLYSLWLNSVQASSGSLLFGGIDRGKFTGELEVFNFRPLETGSYLEPNISISKISVRSSTTSDEITVMGENSTNSTLSNMVVYSVIDSGTLESRLPDSVLKPLAALFGTTGFDSRYNMYMYDCDSIPDQYSIILEFESSLEIEISVAESFYQVGDSCVLGIMPTSETSIIGQTFLRSMYVALDYDNYKVGLAQAYFNSDLTSVQELDDSGIPTGITGLGASSSATGTTATTNNVVTTLSLPTNAAAQTTTTAAAQSGSLFATTLVTAQATTTVSDGEVVTIPTPVTTILGETNGVVLVSGAQSVKVEVSARLIHLYGIVLGVCIYGILMC</sequence>
<evidence type="ECO:0000256" key="3">
    <source>
        <dbReference type="SAM" id="SignalP"/>
    </source>
</evidence>
<reference evidence="5 6" key="1">
    <citation type="submission" date="2024-03" db="EMBL/GenBank/DDBJ databases">
        <title>Genome-scale model development and genomic sequencing of the oleaginous clade Lipomyces.</title>
        <authorList>
            <consortium name="Lawrence Berkeley National Laboratory"/>
            <person name="Czajka J.J."/>
            <person name="Han Y."/>
            <person name="Kim J."/>
            <person name="Mondo S.J."/>
            <person name="Hofstad B.A."/>
            <person name="Robles A."/>
            <person name="Haridas S."/>
            <person name="Riley R."/>
            <person name="LaButti K."/>
            <person name="Pangilinan J."/>
            <person name="Andreopoulos W."/>
            <person name="Lipzen A."/>
            <person name="Yan J."/>
            <person name="Wang M."/>
            <person name="Ng V."/>
            <person name="Grigoriev I.V."/>
            <person name="Spatafora J.W."/>
            <person name="Magnuson J.K."/>
            <person name="Baker S.E."/>
            <person name="Pomraning K.R."/>
        </authorList>
    </citation>
    <scope>NUCLEOTIDE SEQUENCE [LARGE SCALE GENOMIC DNA]</scope>
    <source>
        <strain evidence="5 6">Phaff 52-87</strain>
    </source>
</reference>
<evidence type="ECO:0000256" key="1">
    <source>
        <dbReference type="ARBA" id="ARBA00007447"/>
    </source>
</evidence>
<comment type="similarity">
    <text evidence="1">Belongs to the peptidase A1 family.</text>
</comment>
<feature type="domain" description="Peptidase A1" evidence="4">
    <location>
        <begin position="67"/>
        <end position="394"/>
    </location>
</feature>
<dbReference type="GeneID" id="90038739"/>
<accession>A0ABR1F1T1</accession>
<dbReference type="InterPro" id="IPR001461">
    <property type="entry name" value="Aspartic_peptidase_A1"/>
</dbReference>
<dbReference type="RefSeq" id="XP_064766834.1">
    <property type="nucleotide sequence ID" value="XM_064913227.1"/>
</dbReference>
<feature type="signal peptide" evidence="3">
    <location>
        <begin position="1"/>
        <end position="20"/>
    </location>
</feature>
<keyword evidence="2" id="KW-0812">Transmembrane</keyword>
<name>A0ABR1F1T1_9ASCO</name>
<dbReference type="InterPro" id="IPR021109">
    <property type="entry name" value="Peptidase_aspartic_dom_sf"/>
</dbReference>
<dbReference type="PANTHER" id="PTHR47965">
    <property type="entry name" value="ASPARTYL PROTEASE-RELATED"/>
    <property type="match status" value="1"/>
</dbReference>
<keyword evidence="2" id="KW-1133">Transmembrane helix</keyword>
<keyword evidence="6" id="KW-1185">Reference proteome</keyword>
<dbReference type="InterPro" id="IPR033121">
    <property type="entry name" value="PEPTIDASE_A1"/>
</dbReference>
<evidence type="ECO:0000313" key="5">
    <source>
        <dbReference type="EMBL" id="KAK7203801.1"/>
    </source>
</evidence>
<dbReference type="Pfam" id="PF00026">
    <property type="entry name" value="Asp"/>
    <property type="match status" value="1"/>
</dbReference>
<dbReference type="SUPFAM" id="SSF50630">
    <property type="entry name" value="Acid proteases"/>
    <property type="match status" value="1"/>
</dbReference>
<protein>
    <submittedName>
        <fullName evidence="5">Aspartic peptidase domain-containing protein</fullName>
    </submittedName>
</protein>
<dbReference type="PANTHER" id="PTHR47965:SF105">
    <property type="entry name" value="ASPARTIC PROTEINASE YAPSIN-7"/>
    <property type="match status" value="1"/>
</dbReference>
<feature type="transmembrane region" description="Helical" evidence="2">
    <location>
        <begin position="510"/>
        <end position="530"/>
    </location>
</feature>